<dbReference type="PROSITE" id="PS51461">
    <property type="entry name" value="NC1_FIB"/>
    <property type="match status" value="1"/>
</dbReference>
<evidence type="ECO:0000259" key="6">
    <source>
        <dbReference type="PROSITE" id="PS51461"/>
    </source>
</evidence>
<dbReference type="Gene3D" id="2.60.120.1000">
    <property type="match status" value="1"/>
</dbReference>
<dbReference type="EMBL" id="JAHRIQ010036599">
    <property type="protein sequence ID" value="MEQ2233127.1"/>
    <property type="molecule type" value="Genomic_DNA"/>
</dbReference>
<comment type="subcellular location">
    <subcellularLocation>
        <location evidence="1">Secreted</location>
    </subcellularLocation>
</comment>
<reference evidence="7 8" key="1">
    <citation type="submission" date="2021-06" db="EMBL/GenBank/DDBJ databases">
        <authorList>
            <person name="Palmer J.M."/>
        </authorList>
    </citation>
    <scope>NUCLEOTIDE SEQUENCE [LARGE SCALE GENOMIC DNA]</scope>
    <source>
        <strain evidence="8">if_2019</strain>
        <tissue evidence="7">Muscle</tissue>
    </source>
</reference>
<evidence type="ECO:0000256" key="4">
    <source>
        <dbReference type="ARBA" id="ARBA00023119"/>
    </source>
</evidence>
<protein>
    <recommendedName>
        <fullName evidence="6">Fibrillar collagen NC1 domain-containing protein</fullName>
    </recommendedName>
</protein>
<dbReference type="InterPro" id="IPR000885">
    <property type="entry name" value="Fib_collagen_C"/>
</dbReference>
<gene>
    <name evidence="7" type="ORF">ILYODFUR_018786</name>
</gene>
<dbReference type="SMART" id="SM00038">
    <property type="entry name" value="COLFI"/>
    <property type="match status" value="1"/>
</dbReference>
<comment type="caution">
    <text evidence="7">The sequence shown here is derived from an EMBL/GenBank/DDBJ whole genome shotgun (WGS) entry which is preliminary data.</text>
</comment>
<dbReference type="Gene3D" id="1.20.5.320">
    <property type="entry name" value="6-Phosphogluconate Dehydrogenase, domain 3"/>
    <property type="match status" value="1"/>
</dbReference>
<organism evidence="7 8">
    <name type="scientific">Ilyodon furcidens</name>
    <name type="common">goldbreast splitfin</name>
    <dbReference type="NCBI Taxonomy" id="33524"/>
    <lineage>
        <taxon>Eukaryota</taxon>
        <taxon>Metazoa</taxon>
        <taxon>Chordata</taxon>
        <taxon>Craniata</taxon>
        <taxon>Vertebrata</taxon>
        <taxon>Euteleostomi</taxon>
        <taxon>Actinopterygii</taxon>
        <taxon>Neopterygii</taxon>
        <taxon>Teleostei</taxon>
        <taxon>Neoteleostei</taxon>
        <taxon>Acanthomorphata</taxon>
        <taxon>Ovalentaria</taxon>
        <taxon>Atherinomorphae</taxon>
        <taxon>Cyprinodontiformes</taxon>
        <taxon>Goodeidae</taxon>
        <taxon>Ilyodon</taxon>
    </lineage>
</organism>
<dbReference type="Pfam" id="PF01391">
    <property type="entry name" value="Collagen"/>
    <property type="match status" value="1"/>
</dbReference>
<proteinExistence type="predicted"/>
<evidence type="ECO:0000256" key="5">
    <source>
        <dbReference type="SAM" id="MobiDB-lite"/>
    </source>
</evidence>
<evidence type="ECO:0000256" key="1">
    <source>
        <dbReference type="ARBA" id="ARBA00004613"/>
    </source>
</evidence>
<evidence type="ECO:0000313" key="7">
    <source>
        <dbReference type="EMBL" id="MEQ2233127.1"/>
    </source>
</evidence>
<dbReference type="Pfam" id="PF01410">
    <property type="entry name" value="COLFI"/>
    <property type="match status" value="1"/>
</dbReference>
<sequence length="279" mass="30872">MPGLPGLFGIKGLKGYQGSPGLPGRRGLPGPPGAPGAPGKSLNMTLAQLKGQMYLSDKPNFSLIQTLLDSLQQELQLLLDPPDGSKEHPATTCLELWLCHPEYRSGMYYIDPNQGSSADAVLAYCIFTSSSKQTCLHPEHSQLPMKAWMEESAEDDSFQWISRLEQGHQFSYPGTSVVQMRFLRLHSITAVQKVTYSCHPGHRLGQKERSVKFLTDTRKQSYLGELNDCVPGEETVSGSLETMFEFEDLQLLPLRDVAVMGGRNFTHQFSFTVGPVCFS</sequence>
<keyword evidence="8" id="KW-1185">Reference proteome</keyword>
<evidence type="ECO:0000256" key="3">
    <source>
        <dbReference type="ARBA" id="ARBA00022530"/>
    </source>
</evidence>
<dbReference type="InterPro" id="IPR008160">
    <property type="entry name" value="Collagen"/>
</dbReference>
<name>A0ABV0TLN1_9TELE</name>
<accession>A0ABV0TLN1</accession>
<keyword evidence="3" id="KW-0272">Extracellular matrix</keyword>
<feature type="region of interest" description="Disordered" evidence="5">
    <location>
        <begin position="19"/>
        <end position="41"/>
    </location>
</feature>
<evidence type="ECO:0000313" key="8">
    <source>
        <dbReference type="Proteomes" id="UP001482620"/>
    </source>
</evidence>
<keyword evidence="4" id="KW-0176">Collagen</keyword>
<evidence type="ECO:0000256" key="2">
    <source>
        <dbReference type="ARBA" id="ARBA00022525"/>
    </source>
</evidence>
<dbReference type="Proteomes" id="UP001482620">
    <property type="component" value="Unassembled WGS sequence"/>
</dbReference>
<feature type="domain" description="Fibrillar collagen NC1" evidence="6">
    <location>
        <begin position="62"/>
        <end position="279"/>
    </location>
</feature>
<keyword evidence="2" id="KW-0964">Secreted</keyword>